<accession>A6GYC0</accession>
<sequence>MKFVCPIFLFFFNIGLVTAQENYPKPIKTKTLLFYIQHSNNYNTYLYDINMNGQTINSIDPIKEYRILYATDSSKRPLTKMQKKLAYGIVLKSSRDNLYKFNLAATDELLFYLNFDKKQPSKIYVTVNNQKMYLNKMFIQLEKAVLLENINIAYILFYGNDYNSNKAVVEKFILK</sequence>
<feature type="chain" id="PRO_5002698220" description="DUF4833 domain-containing protein" evidence="1">
    <location>
        <begin position="20"/>
        <end position="175"/>
    </location>
</feature>
<feature type="domain" description="DUF4833" evidence="2">
    <location>
        <begin position="34"/>
        <end position="171"/>
    </location>
</feature>
<proteinExistence type="predicted"/>
<dbReference type="eggNOG" id="COG0558">
    <property type="taxonomic scope" value="Bacteria"/>
</dbReference>
<name>A6GYC0_FLAPJ</name>
<feature type="signal peptide" evidence="1">
    <location>
        <begin position="1"/>
        <end position="19"/>
    </location>
</feature>
<evidence type="ECO:0000256" key="1">
    <source>
        <dbReference type="SAM" id="SignalP"/>
    </source>
</evidence>
<dbReference type="EMBL" id="AM398681">
    <property type="protein sequence ID" value="CAL43093.1"/>
    <property type="molecule type" value="Genomic_DNA"/>
</dbReference>
<dbReference type="Proteomes" id="UP000006394">
    <property type="component" value="Chromosome"/>
</dbReference>
<dbReference type="AlphaFoldDB" id="A6GYC0"/>
<evidence type="ECO:0000313" key="3">
    <source>
        <dbReference type="EMBL" id="CAL43093.1"/>
    </source>
</evidence>
<reference evidence="3 4" key="1">
    <citation type="journal article" date="2007" name="Nat. Biotechnol.">
        <title>Complete genome sequence of the fish pathogen Flavobacterium psychrophilum.</title>
        <authorList>
            <person name="Duchaud E."/>
            <person name="Boussaha M."/>
            <person name="Loux V."/>
            <person name="Bernardet J.F."/>
            <person name="Michel C."/>
            <person name="Kerouault B."/>
            <person name="Mondot S."/>
            <person name="Nicolas P."/>
            <person name="Bossy R."/>
            <person name="Caron C."/>
            <person name="Bessieres P."/>
            <person name="Gibrat J.F."/>
            <person name="Claverol S."/>
            <person name="Dumetz F."/>
            <person name="Le Henaff M."/>
            <person name="Benmansour A."/>
        </authorList>
    </citation>
    <scope>NUCLEOTIDE SEQUENCE [LARGE SCALE GENOMIC DNA]</scope>
    <source>
        <strain evidence="4">ATCC 49511 / DSM 21280 / CIP 103535 / JIP02/86</strain>
    </source>
</reference>
<organism evidence="3 4">
    <name type="scientific">Flavobacterium psychrophilum (strain ATCC 49511 / DSM 21280 / CIP 103535 / JIP02/86)</name>
    <dbReference type="NCBI Taxonomy" id="402612"/>
    <lineage>
        <taxon>Bacteria</taxon>
        <taxon>Pseudomonadati</taxon>
        <taxon>Bacteroidota</taxon>
        <taxon>Flavobacteriia</taxon>
        <taxon>Flavobacteriales</taxon>
        <taxon>Flavobacteriaceae</taxon>
        <taxon>Flavobacterium</taxon>
    </lineage>
</organism>
<evidence type="ECO:0000259" key="2">
    <source>
        <dbReference type="Pfam" id="PF16117"/>
    </source>
</evidence>
<dbReference type="PATRIC" id="fig|402612.5.peg.1011"/>
<dbReference type="Pfam" id="PF16117">
    <property type="entry name" value="DUF4833"/>
    <property type="match status" value="1"/>
</dbReference>
<dbReference type="OrthoDB" id="9785831at2"/>
<dbReference type="GeneID" id="66552396"/>
<gene>
    <name evidence="3" type="ordered locus">FP0999</name>
</gene>
<protein>
    <recommendedName>
        <fullName evidence="2">DUF4833 domain-containing protein</fullName>
    </recommendedName>
</protein>
<dbReference type="RefSeq" id="WP_011963144.1">
    <property type="nucleotide sequence ID" value="NC_009613.3"/>
</dbReference>
<keyword evidence="4" id="KW-1185">Reference proteome</keyword>
<evidence type="ECO:0000313" key="4">
    <source>
        <dbReference type="Proteomes" id="UP000006394"/>
    </source>
</evidence>
<dbReference type="HOGENOM" id="CLU_104172_0_0_10"/>
<dbReference type="STRING" id="402612.FP0999"/>
<keyword evidence="1" id="KW-0732">Signal</keyword>
<dbReference type="KEGG" id="fps:FP0999"/>
<dbReference type="InterPro" id="IPR032269">
    <property type="entry name" value="DUF4833"/>
</dbReference>
<dbReference type="EnsemblBacteria" id="CAL43093">
    <property type="protein sequence ID" value="CAL43093"/>
    <property type="gene ID" value="FP0999"/>
</dbReference>